<name>A0A1C4ANQ4_9GAMM</name>
<accession>A0A1C4ANQ4</accession>
<organism evidence="2 3">
    <name type="scientific">Gilliamella bombicola</name>
    <dbReference type="NCBI Taxonomy" id="1798182"/>
    <lineage>
        <taxon>Bacteria</taxon>
        <taxon>Pseudomonadati</taxon>
        <taxon>Pseudomonadota</taxon>
        <taxon>Gammaproteobacteria</taxon>
        <taxon>Orbales</taxon>
        <taxon>Orbaceae</taxon>
        <taxon>Gilliamella</taxon>
    </lineage>
</organism>
<proteinExistence type="predicted"/>
<dbReference type="OrthoDB" id="6497114at2"/>
<evidence type="ECO:0000313" key="2">
    <source>
        <dbReference type="EMBL" id="SCB96191.1"/>
    </source>
</evidence>
<dbReference type="Proteomes" id="UP000199670">
    <property type="component" value="Unassembled WGS sequence"/>
</dbReference>
<protein>
    <submittedName>
        <fullName evidence="2">Uncharacterized protein</fullName>
    </submittedName>
</protein>
<evidence type="ECO:0000256" key="1">
    <source>
        <dbReference type="SAM" id="Phobius"/>
    </source>
</evidence>
<dbReference type="STRING" id="1798182.GA0061081_10359"/>
<gene>
    <name evidence="2" type="ORF">GA0061081_10359</name>
</gene>
<keyword evidence="1" id="KW-0472">Membrane</keyword>
<dbReference type="EMBL" id="FMAQ01000003">
    <property type="protein sequence ID" value="SCB96191.1"/>
    <property type="molecule type" value="Genomic_DNA"/>
</dbReference>
<evidence type="ECO:0000313" key="3">
    <source>
        <dbReference type="Proteomes" id="UP000199670"/>
    </source>
</evidence>
<dbReference type="AlphaFoldDB" id="A0A1C4ANQ4"/>
<keyword evidence="1" id="KW-1133">Transmembrane helix</keyword>
<feature type="transmembrane region" description="Helical" evidence="1">
    <location>
        <begin position="33"/>
        <end position="50"/>
    </location>
</feature>
<dbReference type="RefSeq" id="WP_091347365.1">
    <property type="nucleotide sequence ID" value="NZ_FMAQ01000003.1"/>
</dbReference>
<sequence length="108" mass="12640">MSLLDKIKEQQNKSISSHIKYIKGEYGLAKTFWLFWFLPIVVITIVDKFIRSSSGLFSSNIMIIIWSITTLFAVYNTTNENNKNIWKIISLIFISLTVITRIFTIFIR</sequence>
<keyword evidence="1" id="KW-0812">Transmembrane</keyword>
<reference evidence="3" key="1">
    <citation type="submission" date="2016-08" db="EMBL/GenBank/DDBJ databases">
        <authorList>
            <person name="Varghese N."/>
            <person name="Submissions Spin"/>
        </authorList>
    </citation>
    <scope>NUCLEOTIDE SEQUENCE [LARGE SCALE GENOMIC DNA]</scope>
    <source>
        <strain evidence="3">R-53248</strain>
    </source>
</reference>
<feature type="transmembrane region" description="Helical" evidence="1">
    <location>
        <begin position="57"/>
        <end position="76"/>
    </location>
</feature>
<keyword evidence="3" id="KW-1185">Reference proteome</keyword>
<feature type="transmembrane region" description="Helical" evidence="1">
    <location>
        <begin position="88"/>
        <end position="107"/>
    </location>
</feature>